<sequence>MEKEHLIVKRVINLKSANEYAKHMISRYTETPELYVNNFEYLVLGYEKHHTECYSQLSYIYVEKRGVRVRPSCDHNCASCDSSCMHFIFGKDSYFKSEEFIY</sequence>
<name>U2FIR6_9MOLU</name>
<dbReference type="InParanoid" id="U2FIR6"/>
<gene>
    <name evidence="1" type="ORF">HLPCO_002804</name>
</gene>
<proteinExistence type="predicted"/>
<comment type="caution">
    <text evidence="1">The sequence shown here is derived from an EMBL/GenBank/DDBJ whole genome shotgun (WGS) entry which is preliminary data.</text>
</comment>
<keyword evidence="2" id="KW-1185">Reference proteome</keyword>
<dbReference type="RefSeq" id="WP_008824457.1">
    <property type="nucleotide sequence ID" value="NZ_AFNU02000015.1"/>
</dbReference>
<protein>
    <submittedName>
        <fullName evidence="1">Uncharacterized protein</fullName>
    </submittedName>
</protein>
<dbReference type="Proteomes" id="UP000005707">
    <property type="component" value="Unassembled WGS sequence"/>
</dbReference>
<reference evidence="1 2" key="2">
    <citation type="journal article" date="2013" name="PLoS ONE">
        <title>INDIGO - INtegrated Data Warehouse of MIcrobial GenOmes with Examples from the Red Sea Extremophiles.</title>
        <authorList>
            <person name="Alam I."/>
            <person name="Antunes A."/>
            <person name="Kamau A.A."/>
            <person name="Ba Alawi W."/>
            <person name="Kalkatawi M."/>
            <person name="Stingl U."/>
            <person name="Bajic V.B."/>
        </authorList>
    </citation>
    <scope>NUCLEOTIDE SEQUENCE [LARGE SCALE GENOMIC DNA]</scope>
    <source>
        <strain evidence="1 2">SSD-17B</strain>
    </source>
</reference>
<evidence type="ECO:0000313" key="1">
    <source>
        <dbReference type="EMBL" id="ERJ11139.1"/>
    </source>
</evidence>
<reference evidence="1 2" key="1">
    <citation type="journal article" date="2011" name="J. Bacteriol.">
        <title>Genome sequence of Haloplasma contractile, an unusual contractile bacterium from a deep-sea anoxic brine lake.</title>
        <authorList>
            <person name="Antunes A."/>
            <person name="Alam I."/>
            <person name="El Dorry H."/>
            <person name="Siam R."/>
            <person name="Robertson A."/>
            <person name="Bajic V.B."/>
            <person name="Stingl U."/>
        </authorList>
    </citation>
    <scope>NUCLEOTIDE SEQUENCE [LARGE SCALE GENOMIC DNA]</scope>
    <source>
        <strain evidence="1 2">SSD-17B</strain>
    </source>
</reference>
<dbReference type="EMBL" id="AFNU02000015">
    <property type="protein sequence ID" value="ERJ11139.1"/>
    <property type="molecule type" value="Genomic_DNA"/>
</dbReference>
<dbReference type="AlphaFoldDB" id="U2FIR6"/>
<organism evidence="1 2">
    <name type="scientific">Haloplasma contractile SSD-17B</name>
    <dbReference type="NCBI Taxonomy" id="1033810"/>
    <lineage>
        <taxon>Bacteria</taxon>
        <taxon>Bacillati</taxon>
        <taxon>Mycoplasmatota</taxon>
        <taxon>Mollicutes</taxon>
        <taxon>Haloplasmatales</taxon>
        <taxon>Haloplasmataceae</taxon>
        <taxon>Haloplasma</taxon>
    </lineage>
</organism>
<evidence type="ECO:0000313" key="2">
    <source>
        <dbReference type="Proteomes" id="UP000005707"/>
    </source>
</evidence>
<accession>U2FIR6</accession>